<comment type="caution">
    <text evidence="1">The sequence shown here is derived from an EMBL/GenBank/DDBJ whole genome shotgun (WGS) entry which is preliminary data.</text>
</comment>
<reference evidence="1" key="1">
    <citation type="journal article" date="2014" name="Front. Microbiol.">
        <title>High frequency of phylogenetically diverse reductive dehalogenase-homologous genes in deep subseafloor sedimentary metagenomes.</title>
        <authorList>
            <person name="Kawai M."/>
            <person name="Futagami T."/>
            <person name="Toyoda A."/>
            <person name="Takaki Y."/>
            <person name="Nishi S."/>
            <person name="Hori S."/>
            <person name="Arai W."/>
            <person name="Tsubouchi T."/>
            <person name="Morono Y."/>
            <person name="Uchiyama I."/>
            <person name="Ito T."/>
            <person name="Fujiyama A."/>
            <person name="Inagaki F."/>
            <person name="Takami H."/>
        </authorList>
    </citation>
    <scope>NUCLEOTIDE SEQUENCE</scope>
    <source>
        <strain evidence="1">Expedition CK06-06</strain>
    </source>
</reference>
<evidence type="ECO:0000313" key="1">
    <source>
        <dbReference type="EMBL" id="GAI51769.1"/>
    </source>
</evidence>
<accession>X1R838</accession>
<organism evidence="1">
    <name type="scientific">marine sediment metagenome</name>
    <dbReference type="NCBI Taxonomy" id="412755"/>
    <lineage>
        <taxon>unclassified sequences</taxon>
        <taxon>metagenomes</taxon>
        <taxon>ecological metagenomes</taxon>
    </lineage>
</organism>
<name>X1R838_9ZZZZ</name>
<proteinExistence type="predicted"/>
<dbReference type="EMBL" id="BARV01037535">
    <property type="protein sequence ID" value="GAI51769.1"/>
    <property type="molecule type" value="Genomic_DNA"/>
</dbReference>
<sequence>MPKITRKISDELADRSKEDLKYYEKETEKYFKLIENYKPVSKKVLKKFGNQMKEFFKTLKK</sequence>
<protein>
    <submittedName>
        <fullName evidence="1">Uncharacterized protein</fullName>
    </submittedName>
</protein>
<dbReference type="AlphaFoldDB" id="X1R838"/>
<gene>
    <name evidence="1" type="ORF">S06H3_58043</name>
</gene>